<comment type="caution">
    <text evidence="1">The sequence shown here is derived from an EMBL/GenBank/DDBJ whole genome shotgun (WGS) entry which is preliminary data.</text>
</comment>
<evidence type="ECO:0000313" key="1">
    <source>
        <dbReference type="EMBL" id="GAI13540.1"/>
    </source>
</evidence>
<proteinExistence type="predicted"/>
<dbReference type="AlphaFoldDB" id="X1MFT1"/>
<protein>
    <submittedName>
        <fullName evidence="1">Uncharacterized protein</fullName>
    </submittedName>
</protein>
<dbReference type="EMBL" id="BARV01013275">
    <property type="protein sequence ID" value="GAI13540.1"/>
    <property type="molecule type" value="Genomic_DNA"/>
</dbReference>
<reference evidence="1" key="1">
    <citation type="journal article" date="2014" name="Front. Microbiol.">
        <title>High frequency of phylogenetically diverse reductive dehalogenase-homologous genes in deep subseafloor sedimentary metagenomes.</title>
        <authorList>
            <person name="Kawai M."/>
            <person name="Futagami T."/>
            <person name="Toyoda A."/>
            <person name="Takaki Y."/>
            <person name="Nishi S."/>
            <person name="Hori S."/>
            <person name="Arai W."/>
            <person name="Tsubouchi T."/>
            <person name="Morono Y."/>
            <person name="Uchiyama I."/>
            <person name="Ito T."/>
            <person name="Fujiyama A."/>
            <person name="Inagaki F."/>
            <person name="Takami H."/>
        </authorList>
    </citation>
    <scope>NUCLEOTIDE SEQUENCE</scope>
    <source>
        <strain evidence="1">Expedition CK06-06</strain>
    </source>
</reference>
<feature type="non-terminal residue" evidence="1">
    <location>
        <position position="1"/>
    </location>
</feature>
<sequence>AERNKRITELKRSIEEEDVTAWLLHLLEDATNLVQEQPETST</sequence>
<name>X1MFT1_9ZZZZ</name>
<accession>X1MFT1</accession>
<organism evidence="1">
    <name type="scientific">marine sediment metagenome</name>
    <dbReference type="NCBI Taxonomy" id="412755"/>
    <lineage>
        <taxon>unclassified sequences</taxon>
        <taxon>metagenomes</taxon>
        <taxon>ecological metagenomes</taxon>
    </lineage>
</organism>
<gene>
    <name evidence="1" type="ORF">S06H3_24081</name>
</gene>